<dbReference type="Pfam" id="PF13728">
    <property type="entry name" value="TraF"/>
    <property type="match status" value="1"/>
</dbReference>
<feature type="chain" id="PRO_5031301312" evidence="2">
    <location>
        <begin position="19"/>
        <end position="288"/>
    </location>
</feature>
<accession>A0A7Z1DS39</accession>
<dbReference type="PROSITE" id="PS51352">
    <property type="entry name" value="THIOREDOXIN_2"/>
    <property type="match status" value="1"/>
</dbReference>
<reference evidence="4 5" key="1">
    <citation type="submission" date="2017-06" db="EMBL/GenBank/DDBJ databases">
        <title>Draft genome sequence of the halophilic bacterium Marinobacter vinifirmus FB1.</title>
        <authorList>
            <person name="Stepanov V.G."/>
            <person name="Roberts D.J."/>
            <person name="Fox G.E."/>
        </authorList>
    </citation>
    <scope>NUCLEOTIDE SEQUENCE [LARGE SCALE GENOMIC DNA]</scope>
    <source>
        <strain evidence="4 5">FB1</strain>
    </source>
</reference>
<protein>
    <submittedName>
        <fullName evidence="4">Conjugal transfer protein TraF</fullName>
    </submittedName>
</protein>
<name>A0A7Z1DS39_9GAMM</name>
<dbReference type="InterPro" id="IPR039555">
    <property type="entry name" value="TraF/TrbB"/>
</dbReference>
<feature type="region of interest" description="Disordered" evidence="1">
    <location>
        <begin position="20"/>
        <end position="43"/>
    </location>
</feature>
<dbReference type="RefSeq" id="WP_094625909.1">
    <property type="nucleotide sequence ID" value="NZ_NEFY01000019.1"/>
</dbReference>
<feature type="signal peptide" evidence="2">
    <location>
        <begin position="1"/>
        <end position="18"/>
    </location>
</feature>
<proteinExistence type="predicted"/>
<gene>
    <name evidence="4" type="ORF">B9Q17_00205</name>
</gene>
<feature type="compositionally biased region" description="Polar residues" evidence="1">
    <location>
        <begin position="25"/>
        <end position="36"/>
    </location>
</feature>
<dbReference type="Proteomes" id="UP000216984">
    <property type="component" value="Unassembled WGS sequence"/>
</dbReference>
<organism evidence="4 5">
    <name type="scientific">Marinobacter vinifirmus</name>
    <dbReference type="NCBI Taxonomy" id="355591"/>
    <lineage>
        <taxon>Bacteria</taxon>
        <taxon>Pseudomonadati</taxon>
        <taxon>Pseudomonadota</taxon>
        <taxon>Gammaproteobacteria</taxon>
        <taxon>Pseudomonadales</taxon>
        <taxon>Marinobacteraceae</taxon>
        <taxon>Marinobacter</taxon>
    </lineage>
</organism>
<evidence type="ECO:0000256" key="1">
    <source>
        <dbReference type="SAM" id="MobiDB-lite"/>
    </source>
</evidence>
<dbReference type="InterPro" id="IPR013766">
    <property type="entry name" value="Thioredoxin_domain"/>
</dbReference>
<dbReference type="Gene3D" id="3.40.30.10">
    <property type="entry name" value="Glutaredoxin"/>
    <property type="match status" value="1"/>
</dbReference>
<evidence type="ECO:0000259" key="3">
    <source>
        <dbReference type="PROSITE" id="PS51352"/>
    </source>
</evidence>
<keyword evidence="2" id="KW-0732">Signal</keyword>
<evidence type="ECO:0000313" key="4">
    <source>
        <dbReference type="EMBL" id="OZC34958.1"/>
    </source>
</evidence>
<dbReference type="SUPFAM" id="SSF52833">
    <property type="entry name" value="Thioredoxin-like"/>
    <property type="match status" value="1"/>
</dbReference>
<keyword evidence="5" id="KW-1185">Reference proteome</keyword>
<comment type="caution">
    <text evidence="4">The sequence shown here is derived from an EMBL/GenBank/DDBJ whole genome shotgun (WGS) entry which is preliminary data.</text>
</comment>
<dbReference type="InterPro" id="IPR036249">
    <property type="entry name" value="Thioredoxin-like_sf"/>
</dbReference>
<dbReference type="AlphaFoldDB" id="A0A7Z1DS39"/>
<evidence type="ECO:0000256" key="2">
    <source>
        <dbReference type="SAM" id="SignalP"/>
    </source>
</evidence>
<sequence>MRYILALLLCTLIANAQAASEGVPSKQQTSANQTRQEQARPKTYFSDRERGWFWYEDPVQEVEEEVKKPEPVAGGAPASPTLTPRELLKKQGEQWEDALATAILEPTKENYQRYLAMTAQIQQQSQDFATGFKQAIWVTPEYDYTLQKPRTTQAIVAQNEQELTLKESELYRLSQQNGLIFFFRSDCPFCHRFAPVLKRFSEQYGFTIIPVSLDGGSLPEYPYPKQNYDMGNKLNVSVVPALFMVNPDSNSVSTVGYGYADWSQLITKVLFAAQQLEGTATMRVGDVR</sequence>
<evidence type="ECO:0000313" key="5">
    <source>
        <dbReference type="Proteomes" id="UP000216984"/>
    </source>
</evidence>
<feature type="domain" description="Thioredoxin" evidence="3">
    <location>
        <begin position="144"/>
        <end position="275"/>
    </location>
</feature>
<dbReference type="EMBL" id="NEFY01000019">
    <property type="protein sequence ID" value="OZC34958.1"/>
    <property type="molecule type" value="Genomic_DNA"/>
</dbReference>